<dbReference type="PRINTS" id="PR00625">
    <property type="entry name" value="JDOMAIN"/>
</dbReference>
<feature type="domain" description="J" evidence="1">
    <location>
        <begin position="9"/>
        <end position="50"/>
    </location>
</feature>
<accession>A0ABR4AQQ3</accession>
<evidence type="ECO:0000259" key="1">
    <source>
        <dbReference type="PROSITE" id="PS50076"/>
    </source>
</evidence>
<comment type="caution">
    <text evidence="2">The sequence shown here is derived from an EMBL/GenBank/DDBJ whole genome shotgun (WGS) entry which is preliminary data.</text>
</comment>
<gene>
    <name evidence="2" type="ORF">ABVK25_011490</name>
</gene>
<dbReference type="Gene3D" id="1.10.287.110">
    <property type="entry name" value="DnaJ domain"/>
    <property type="match status" value="1"/>
</dbReference>
<evidence type="ECO:0000313" key="3">
    <source>
        <dbReference type="Proteomes" id="UP001590951"/>
    </source>
</evidence>
<dbReference type="CDD" id="cd06257">
    <property type="entry name" value="DnaJ"/>
    <property type="match status" value="1"/>
</dbReference>
<dbReference type="Pfam" id="PF00226">
    <property type="entry name" value="DnaJ"/>
    <property type="match status" value="1"/>
</dbReference>
<dbReference type="InterPro" id="IPR036869">
    <property type="entry name" value="J_dom_sf"/>
</dbReference>
<protein>
    <recommendedName>
        <fullName evidence="1">J domain-containing protein</fullName>
    </recommendedName>
</protein>
<dbReference type="Proteomes" id="UP001590951">
    <property type="component" value="Unassembled WGS sequence"/>
</dbReference>
<keyword evidence="3" id="KW-1185">Reference proteome</keyword>
<dbReference type="PROSITE" id="PS50076">
    <property type="entry name" value="DNAJ_2"/>
    <property type="match status" value="1"/>
</dbReference>
<dbReference type="SUPFAM" id="SSF46565">
    <property type="entry name" value="Chaperone J-domain"/>
    <property type="match status" value="1"/>
</dbReference>
<dbReference type="EMBL" id="JBHFEH010000100">
    <property type="protein sequence ID" value="KAL2047463.1"/>
    <property type="molecule type" value="Genomic_DNA"/>
</dbReference>
<dbReference type="SMART" id="SM00271">
    <property type="entry name" value="DnaJ"/>
    <property type="match status" value="1"/>
</dbReference>
<dbReference type="PANTHER" id="PTHR24074">
    <property type="entry name" value="CO-CHAPERONE PROTEIN DJLA"/>
    <property type="match status" value="1"/>
</dbReference>
<proteinExistence type="predicted"/>
<reference evidence="2 3" key="1">
    <citation type="submission" date="2024-09" db="EMBL/GenBank/DDBJ databases">
        <title>Rethinking Asexuality: The Enigmatic Case of Functional Sexual Genes in Lepraria (Stereocaulaceae).</title>
        <authorList>
            <person name="Doellman M."/>
            <person name="Sun Y."/>
            <person name="Barcenas-Pena A."/>
            <person name="Lumbsch H.T."/>
            <person name="Grewe F."/>
        </authorList>
    </citation>
    <scope>NUCLEOTIDE SEQUENCE [LARGE SCALE GENOMIC DNA]</scope>
    <source>
        <strain evidence="2 3">Grewe 0041</strain>
    </source>
</reference>
<evidence type="ECO:0000313" key="2">
    <source>
        <dbReference type="EMBL" id="KAL2047463.1"/>
    </source>
</evidence>
<sequence>MVQAEFDQDYHAALELPSTATPNDIKKQFKKLALQYHPDRNPDKDTTAKF</sequence>
<name>A0ABR4AQQ3_9LECA</name>
<organism evidence="2 3">
    <name type="scientific">Lepraria finkii</name>
    <dbReference type="NCBI Taxonomy" id="1340010"/>
    <lineage>
        <taxon>Eukaryota</taxon>
        <taxon>Fungi</taxon>
        <taxon>Dikarya</taxon>
        <taxon>Ascomycota</taxon>
        <taxon>Pezizomycotina</taxon>
        <taxon>Lecanoromycetes</taxon>
        <taxon>OSLEUM clade</taxon>
        <taxon>Lecanoromycetidae</taxon>
        <taxon>Lecanorales</taxon>
        <taxon>Lecanorineae</taxon>
        <taxon>Stereocaulaceae</taxon>
        <taxon>Lepraria</taxon>
    </lineage>
</organism>
<dbReference type="InterPro" id="IPR001623">
    <property type="entry name" value="DnaJ_domain"/>
</dbReference>
<dbReference type="InterPro" id="IPR050817">
    <property type="entry name" value="DjlA_DnaK_co-chaperone"/>
</dbReference>